<evidence type="ECO:0000256" key="2">
    <source>
        <dbReference type="ARBA" id="ARBA00009810"/>
    </source>
</evidence>
<evidence type="ECO:0000256" key="11">
    <source>
        <dbReference type="RuleBase" id="RU003357"/>
    </source>
</evidence>
<evidence type="ECO:0000259" key="14">
    <source>
        <dbReference type="Pfam" id="PF07715"/>
    </source>
</evidence>
<feature type="domain" description="TonB-dependent receptor-like beta-barrel" evidence="13">
    <location>
        <begin position="525"/>
        <end position="883"/>
    </location>
</feature>
<dbReference type="PROSITE" id="PS52016">
    <property type="entry name" value="TONB_DEPENDENT_REC_3"/>
    <property type="match status" value="1"/>
</dbReference>
<dbReference type="GO" id="GO:0009279">
    <property type="term" value="C:cell outer membrane"/>
    <property type="evidence" value="ECO:0007669"/>
    <property type="project" value="UniProtKB-SubCell"/>
</dbReference>
<feature type="chain" id="PRO_5028853667" evidence="12">
    <location>
        <begin position="26"/>
        <end position="922"/>
    </location>
</feature>
<organism evidence="15 16">
    <name type="scientific">Ideonella livida</name>
    <dbReference type="NCBI Taxonomy" id="2707176"/>
    <lineage>
        <taxon>Bacteria</taxon>
        <taxon>Pseudomonadati</taxon>
        <taxon>Pseudomonadota</taxon>
        <taxon>Betaproteobacteria</taxon>
        <taxon>Burkholderiales</taxon>
        <taxon>Sphaerotilaceae</taxon>
        <taxon>Ideonella</taxon>
    </lineage>
</organism>
<dbReference type="InterPro" id="IPR037066">
    <property type="entry name" value="Plug_dom_sf"/>
</dbReference>
<keyword evidence="3 10" id="KW-0813">Transport</keyword>
<dbReference type="Pfam" id="PF00593">
    <property type="entry name" value="TonB_dep_Rec_b-barrel"/>
    <property type="match status" value="1"/>
</dbReference>
<dbReference type="Proteomes" id="UP000484255">
    <property type="component" value="Unassembled WGS sequence"/>
</dbReference>
<keyword evidence="4 10" id="KW-1134">Transmembrane beta strand</keyword>
<proteinExistence type="inferred from homology"/>
<evidence type="ECO:0000256" key="7">
    <source>
        <dbReference type="ARBA" id="ARBA00023136"/>
    </source>
</evidence>
<evidence type="ECO:0000256" key="9">
    <source>
        <dbReference type="ARBA" id="ARBA00023237"/>
    </source>
</evidence>
<comment type="subcellular location">
    <subcellularLocation>
        <location evidence="1 10">Cell outer membrane</location>
        <topology evidence="1 10">Multi-pass membrane protein</topology>
    </subcellularLocation>
</comment>
<evidence type="ECO:0000313" key="15">
    <source>
        <dbReference type="EMBL" id="NDY90101.1"/>
    </source>
</evidence>
<keyword evidence="16" id="KW-1185">Reference proteome</keyword>
<gene>
    <name evidence="15" type="ORF">G3A44_02720</name>
</gene>
<comment type="caution">
    <text evidence="15">The sequence shown here is derived from an EMBL/GenBank/DDBJ whole genome shotgun (WGS) entry which is preliminary data.</text>
</comment>
<dbReference type="RefSeq" id="WP_163455952.1">
    <property type="nucleotide sequence ID" value="NZ_JAAGOH010000002.1"/>
</dbReference>
<comment type="similarity">
    <text evidence="2 10 11">Belongs to the TonB-dependent receptor family.</text>
</comment>
<sequence>MFQRTKISVCALMALGAIASAPAAAQEVQRVEVTGSAIKRIAAETALPVQIITREQIDRTGATSTVDLVQRLGAVQGGTAESDSVGGSTLGFSGVSIHGVGETRTLVLLNGHRLSQFGGQTLTGFASAVDLNAIPLAAIERVEVLTDGASALYGSDAIAGVVNFITKRDSTVGDISVGVSNPKGGAKEKRFSISKGFGSLSQDGFNVLLAYSHDERTALKATQRDFAKTGNLLFSKDGKSYRLQNYSASSIPANVVNDRGELVNPYLMTTGSCPDSSFRVTSTYEDGGESYTDDFCGFDFVSTLEIYPERKRDAFMGSGTFAVGEHTIMADLLFSKTNQVSKIAPVPGGISIKAGTDLHNTYLLPLGITGDTTAYYRIADLGSRTNDDTAKFYDLSLSARGPLMGWDYEAGISTSKSKAEGTISGYPGALAVTALRKSGKLNPFVLPGQQTADGLAALSAANYQGYFDGGSAELTTLNARASRELFPMGGGKAGLAVGFSASKEKFQSKPSLFAQGLLSDPVAGTLCDPVNDPGACDQRFGDAAAAVPYSANRTSQGLFTELEFPFSKSFSVTTAARLDKYSDFGSAATGKTSFRFQPSREVLLRGSIGTGFHAPSVPQVKASPQSYGVTEDKYDCTPELAAIAASLGAECRPGLQQYDVIAGGNAKLKAEKSLQGTLGLRLEPAASLSMGADIWWVRIRDAFGQLDEKTLFGSPAKYSSAWSKQYDLSASKTYLALNQGNLNLGKEYYTGIDFDVEGRFDTGLGKLRSRVLATYMLKASTQDPVDLTYTDTVHYYRDGEVTFRWRGNWSNAIRMGDWEHTLTMNFRSGYHDETNTVEVLDSTGAVTGTEDISLKIKPYYSFDWQTRWDATKAISLTAGILNVFDKAPPLVLSAGGGQPAGYDDRYYDPRGRTWYVNFGYKF</sequence>
<keyword evidence="7 10" id="KW-0472">Membrane</keyword>
<evidence type="ECO:0000256" key="3">
    <source>
        <dbReference type="ARBA" id="ARBA00022448"/>
    </source>
</evidence>
<dbReference type="SUPFAM" id="SSF56935">
    <property type="entry name" value="Porins"/>
    <property type="match status" value="1"/>
</dbReference>
<evidence type="ECO:0000259" key="13">
    <source>
        <dbReference type="Pfam" id="PF00593"/>
    </source>
</evidence>
<dbReference type="EMBL" id="JAAGOH010000002">
    <property type="protein sequence ID" value="NDY90101.1"/>
    <property type="molecule type" value="Genomic_DNA"/>
</dbReference>
<dbReference type="AlphaFoldDB" id="A0A7C9TGX6"/>
<keyword evidence="5 10" id="KW-0812">Transmembrane</keyword>
<evidence type="ECO:0000256" key="5">
    <source>
        <dbReference type="ARBA" id="ARBA00022692"/>
    </source>
</evidence>
<evidence type="ECO:0000256" key="6">
    <source>
        <dbReference type="ARBA" id="ARBA00023077"/>
    </source>
</evidence>
<evidence type="ECO:0000256" key="1">
    <source>
        <dbReference type="ARBA" id="ARBA00004571"/>
    </source>
</evidence>
<keyword evidence="9 10" id="KW-0998">Cell outer membrane</keyword>
<keyword evidence="6 11" id="KW-0798">TonB box</keyword>
<evidence type="ECO:0000256" key="12">
    <source>
        <dbReference type="SAM" id="SignalP"/>
    </source>
</evidence>
<reference evidence="15 16" key="1">
    <citation type="submission" date="2020-02" db="EMBL/GenBank/DDBJ databases">
        <title>Ideonella bacterium strain TBM-1.</title>
        <authorList>
            <person name="Chen W.-M."/>
        </authorList>
    </citation>
    <scope>NUCLEOTIDE SEQUENCE [LARGE SCALE GENOMIC DNA]</scope>
    <source>
        <strain evidence="15 16">TBM-1</strain>
    </source>
</reference>
<dbReference type="Gene3D" id="2.170.130.10">
    <property type="entry name" value="TonB-dependent receptor, plug domain"/>
    <property type="match status" value="1"/>
</dbReference>
<dbReference type="Pfam" id="PF07715">
    <property type="entry name" value="Plug"/>
    <property type="match status" value="1"/>
</dbReference>
<dbReference type="InterPro" id="IPR039426">
    <property type="entry name" value="TonB-dep_rcpt-like"/>
</dbReference>
<name>A0A7C9TGX6_9BURK</name>
<feature type="signal peptide" evidence="12">
    <location>
        <begin position="1"/>
        <end position="25"/>
    </location>
</feature>
<feature type="domain" description="TonB-dependent receptor plug" evidence="14">
    <location>
        <begin position="44"/>
        <end position="161"/>
    </location>
</feature>
<evidence type="ECO:0000256" key="4">
    <source>
        <dbReference type="ARBA" id="ARBA00022452"/>
    </source>
</evidence>
<accession>A0A7C9TGX6</accession>
<dbReference type="PANTHER" id="PTHR47234">
    <property type="match status" value="1"/>
</dbReference>
<dbReference type="Gene3D" id="2.40.170.20">
    <property type="entry name" value="TonB-dependent receptor, beta-barrel domain"/>
    <property type="match status" value="1"/>
</dbReference>
<evidence type="ECO:0000256" key="8">
    <source>
        <dbReference type="ARBA" id="ARBA00023170"/>
    </source>
</evidence>
<dbReference type="PANTHER" id="PTHR47234:SF2">
    <property type="entry name" value="TONB-DEPENDENT RECEPTOR"/>
    <property type="match status" value="1"/>
</dbReference>
<dbReference type="InterPro" id="IPR036942">
    <property type="entry name" value="Beta-barrel_TonB_sf"/>
</dbReference>
<evidence type="ECO:0000256" key="10">
    <source>
        <dbReference type="PROSITE-ProRule" id="PRU01360"/>
    </source>
</evidence>
<evidence type="ECO:0000313" key="16">
    <source>
        <dbReference type="Proteomes" id="UP000484255"/>
    </source>
</evidence>
<keyword evidence="12" id="KW-0732">Signal</keyword>
<dbReference type="InterPro" id="IPR000531">
    <property type="entry name" value="Beta-barrel_TonB"/>
</dbReference>
<protein>
    <submittedName>
        <fullName evidence="15">TonB-dependent receptor</fullName>
    </submittedName>
</protein>
<keyword evidence="8 15" id="KW-0675">Receptor</keyword>
<dbReference type="InterPro" id="IPR012910">
    <property type="entry name" value="Plug_dom"/>
</dbReference>